<dbReference type="Gene3D" id="3.40.630.30">
    <property type="match status" value="1"/>
</dbReference>
<dbReference type="SUPFAM" id="SSF55729">
    <property type="entry name" value="Acyl-CoA N-acyltransferases (Nat)"/>
    <property type="match status" value="1"/>
</dbReference>
<organism evidence="2 3">
    <name type="scientific">Corynespora cassiicola Philippines</name>
    <dbReference type="NCBI Taxonomy" id="1448308"/>
    <lineage>
        <taxon>Eukaryota</taxon>
        <taxon>Fungi</taxon>
        <taxon>Dikarya</taxon>
        <taxon>Ascomycota</taxon>
        <taxon>Pezizomycotina</taxon>
        <taxon>Dothideomycetes</taxon>
        <taxon>Pleosporomycetidae</taxon>
        <taxon>Pleosporales</taxon>
        <taxon>Corynesporascaceae</taxon>
        <taxon>Corynespora</taxon>
    </lineage>
</organism>
<dbReference type="GO" id="GO:0016747">
    <property type="term" value="F:acyltransferase activity, transferring groups other than amino-acyl groups"/>
    <property type="evidence" value="ECO:0007669"/>
    <property type="project" value="InterPro"/>
</dbReference>
<reference evidence="2 3" key="1">
    <citation type="journal article" date="2018" name="Front. Microbiol.">
        <title>Genome-Wide Analysis of Corynespora cassiicola Leaf Fall Disease Putative Effectors.</title>
        <authorList>
            <person name="Lopez D."/>
            <person name="Ribeiro S."/>
            <person name="Label P."/>
            <person name="Fumanal B."/>
            <person name="Venisse J.S."/>
            <person name="Kohler A."/>
            <person name="de Oliveira R.R."/>
            <person name="Labutti K."/>
            <person name="Lipzen A."/>
            <person name="Lail K."/>
            <person name="Bauer D."/>
            <person name="Ohm R.A."/>
            <person name="Barry K.W."/>
            <person name="Spatafora J."/>
            <person name="Grigoriev I.V."/>
            <person name="Martin F.M."/>
            <person name="Pujade-Renaud V."/>
        </authorList>
    </citation>
    <scope>NUCLEOTIDE SEQUENCE [LARGE SCALE GENOMIC DNA]</scope>
    <source>
        <strain evidence="2 3">Philippines</strain>
    </source>
</reference>
<gene>
    <name evidence="2" type="ORF">BS50DRAFT_550155</name>
</gene>
<proteinExistence type="predicted"/>
<dbReference type="STRING" id="1448308.A0A2T2NVE4"/>
<sequence>MPAMLDDPTSPLLKHGVAAPNFAPKVVTLKDNSTATIVPFTALSQAPASLVSFLCGQLAAEIERGDTYPMLEPMPLATFGPYWFGNFAAAIFLGEIKSVEEVGNMEAADWSSICLGSFYVKPNYPGRSSHVCNAGFLVTEASRNRGVGKTLGRAYLEWAPKLGYTYSVFNLVYETNVASCRIWDSLGFERIGRVKKCGRLRSFPEKKIDAIIYGYDFEQGS</sequence>
<dbReference type="OrthoDB" id="10264707at2759"/>
<feature type="domain" description="N-acetyltransferase" evidence="1">
    <location>
        <begin position="58"/>
        <end position="218"/>
    </location>
</feature>
<keyword evidence="2" id="KW-0808">Transferase</keyword>
<evidence type="ECO:0000313" key="2">
    <source>
        <dbReference type="EMBL" id="PSN69363.1"/>
    </source>
</evidence>
<evidence type="ECO:0000259" key="1">
    <source>
        <dbReference type="PROSITE" id="PS51186"/>
    </source>
</evidence>
<protein>
    <submittedName>
        <fullName evidence="2">Histone acetyltransferase-like protein</fullName>
    </submittedName>
</protein>
<dbReference type="PANTHER" id="PTHR43138">
    <property type="entry name" value="ACETYLTRANSFERASE, GNAT FAMILY"/>
    <property type="match status" value="1"/>
</dbReference>
<dbReference type="PROSITE" id="PS51186">
    <property type="entry name" value="GNAT"/>
    <property type="match status" value="1"/>
</dbReference>
<dbReference type="InterPro" id="IPR052742">
    <property type="entry name" value="Mito_N-acetyltransferase"/>
</dbReference>
<dbReference type="AlphaFoldDB" id="A0A2T2NVE4"/>
<dbReference type="InterPro" id="IPR016181">
    <property type="entry name" value="Acyl_CoA_acyltransferase"/>
</dbReference>
<accession>A0A2T2NVE4</accession>
<dbReference type="InterPro" id="IPR000182">
    <property type="entry name" value="GNAT_dom"/>
</dbReference>
<dbReference type="EMBL" id="KZ678133">
    <property type="protein sequence ID" value="PSN69363.1"/>
    <property type="molecule type" value="Genomic_DNA"/>
</dbReference>
<dbReference type="Proteomes" id="UP000240883">
    <property type="component" value="Unassembled WGS sequence"/>
</dbReference>
<dbReference type="GO" id="GO:0005634">
    <property type="term" value="C:nucleus"/>
    <property type="evidence" value="ECO:0007669"/>
    <property type="project" value="TreeGrafter"/>
</dbReference>
<keyword evidence="3" id="KW-1185">Reference proteome</keyword>
<evidence type="ECO:0000313" key="3">
    <source>
        <dbReference type="Proteomes" id="UP000240883"/>
    </source>
</evidence>
<name>A0A2T2NVE4_CORCC</name>
<dbReference type="PANTHER" id="PTHR43138:SF2">
    <property type="entry name" value="PROTEIN SPT10"/>
    <property type="match status" value="1"/>
</dbReference>
<dbReference type="Pfam" id="PF00583">
    <property type="entry name" value="Acetyltransf_1"/>
    <property type="match status" value="1"/>
</dbReference>